<dbReference type="InterPro" id="IPR023187">
    <property type="entry name" value="Tscrpt_reg_MarR-type_CS"/>
</dbReference>
<dbReference type="Proteomes" id="UP000555552">
    <property type="component" value="Unassembled WGS sequence"/>
</dbReference>
<feature type="region of interest" description="Disordered" evidence="4">
    <location>
        <begin position="144"/>
        <end position="218"/>
    </location>
</feature>
<dbReference type="SUPFAM" id="SSF46785">
    <property type="entry name" value="Winged helix' DNA-binding domain"/>
    <property type="match status" value="1"/>
</dbReference>
<dbReference type="InterPro" id="IPR000835">
    <property type="entry name" value="HTH_MarR-typ"/>
</dbReference>
<dbReference type="PANTHER" id="PTHR33164:SF57">
    <property type="entry name" value="MARR-FAMILY TRANSCRIPTIONAL REGULATOR"/>
    <property type="match status" value="1"/>
</dbReference>
<dbReference type="InterPro" id="IPR011991">
    <property type="entry name" value="ArsR-like_HTH"/>
</dbReference>
<dbReference type="PANTHER" id="PTHR33164">
    <property type="entry name" value="TRANSCRIPTIONAL REGULATOR, MARR FAMILY"/>
    <property type="match status" value="1"/>
</dbReference>
<accession>A0A849BZ99</accession>
<dbReference type="SMART" id="SM00418">
    <property type="entry name" value="HTH_ARSR"/>
    <property type="match status" value="1"/>
</dbReference>
<feature type="compositionally biased region" description="Basic and acidic residues" evidence="4">
    <location>
        <begin position="158"/>
        <end position="169"/>
    </location>
</feature>
<keyword evidence="3" id="KW-0804">Transcription</keyword>
<dbReference type="SMART" id="SM00347">
    <property type="entry name" value="HTH_MARR"/>
    <property type="match status" value="1"/>
</dbReference>
<evidence type="ECO:0000256" key="3">
    <source>
        <dbReference type="ARBA" id="ARBA00023163"/>
    </source>
</evidence>
<keyword evidence="7" id="KW-1185">Reference proteome</keyword>
<name>A0A849BZ99_9ACTN</name>
<feature type="domain" description="HTH marR-type" evidence="5">
    <location>
        <begin position="7"/>
        <end position="142"/>
    </location>
</feature>
<evidence type="ECO:0000256" key="2">
    <source>
        <dbReference type="ARBA" id="ARBA00023125"/>
    </source>
</evidence>
<proteinExistence type="predicted"/>
<dbReference type="PROSITE" id="PS01117">
    <property type="entry name" value="HTH_MARR_1"/>
    <property type="match status" value="1"/>
</dbReference>
<comment type="caution">
    <text evidence="6">The sequence shown here is derived from an EMBL/GenBank/DDBJ whole genome shotgun (WGS) entry which is preliminary data.</text>
</comment>
<dbReference type="EMBL" id="JABEMA010000071">
    <property type="protein sequence ID" value="NNH22818.1"/>
    <property type="molecule type" value="Genomic_DNA"/>
</dbReference>
<dbReference type="CDD" id="cd00090">
    <property type="entry name" value="HTH_ARSR"/>
    <property type="match status" value="1"/>
</dbReference>
<dbReference type="GO" id="GO:0003677">
    <property type="term" value="F:DNA binding"/>
    <property type="evidence" value="ECO:0007669"/>
    <property type="project" value="UniProtKB-KW"/>
</dbReference>
<evidence type="ECO:0000313" key="7">
    <source>
        <dbReference type="Proteomes" id="UP000555552"/>
    </source>
</evidence>
<dbReference type="GO" id="GO:0003700">
    <property type="term" value="F:DNA-binding transcription factor activity"/>
    <property type="evidence" value="ECO:0007669"/>
    <property type="project" value="InterPro"/>
</dbReference>
<dbReference type="AlphaFoldDB" id="A0A849BZ99"/>
<dbReference type="Pfam" id="PF01047">
    <property type="entry name" value="MarR"/>
    <property type="match status" value="1"/>
</dbReference>
<dbReference type="InterPro" id="IPR036388">
    <property type="entry name" value="WH-like_DNA-bd_sf"/>
</dbReference>
<protein>
    <submittedName>
        <fullName evidence="6">Winged helix-turn-helix transcriptional regulator</fullName>
    </submittedName>
</protein>
<evidence type="ECO:0000256" key="4">
    <source>
        <dbReference type="SAM" id="MobiDB-lite"/>
    </source>
</evidence>
<dbReference type="GO" id="GO:0006950">
    <property type="term" value="P:response to stress"/>
    <property type="evidence" value="ECO:0007669"/>
    <property type="project" value="TreeGrafter"/>
</dbReference>
<dbReference type="InterPro" id="IPR001845">
    <property type="entry name" value="HTH_ArsR_DNA-bd_dom"/>
</dbReference>
<evidence type="ECO:0000259" key="5">
    <source>
        <dbReference type="PROSITE" id="PS50995"/>
    </source>
</evidence>
<gene>
    <name evidence="6" type="ORF">HLB09_06880</name>
</gene>
<dbReference type="PROSITE" id="PS50995">
    <property type="entry name" value="HTH_MARR_2"/>
    <property type="match status" value="1"/>
</dbReference>
<sequence>MISARTAADLLEEARGLHRSTRALLRRPASDRAGAAAEAVLALLAEAGEVRPGALACRVGASPSVLSRQLADLEEAGLVERRADPDDGRAHLVRTSPDGDALLAATASARADRLRGVLDAWSEQDARAALASLARLRHDLEAAAGGTRSGASPAARAIPDHATPDHQTPDHGTSPYEAPDHRHPPAPGGRRRPAVHHPDPTTAATGHRAVRADQEVGA</sequence>
<keyword evidence="1" id="KW-0805">Transcription regulation</keyword>
<dbReference type="Gene3D" id="1.10.10.10">
    <property type="entry name" value="Winged helix-like DNA-binding domain superfamily/Winged helix DNA-binding domain"/>
    <property type="match status" value="1"/>
</dbReference>
<dbReference type="RefSeq" id="WP_171202648.1">
    <property type="nucleotide sequence ID" value="NZ_BAAANP010000001.1"/>
</dbReference>
<dbReference type="InterPro" id="IPR036390">
    <property type="entry name" value="WH_DNA-bd_sf"/>
</dbReference>
<reference evidence="6 7" key="1">
    <citation type="submission" date="2020-05" db="EMBL/GenBank/DDBJ databases">
        <title>MicrobeNet Type strains.</title>
        <authorList>
            <person name="Nicholson A.C."/>
        </authorList>
    </citation>
    <scope>NUCLEOTIDE SEQUENCE [LARGE SCALE GENOMIC DNA]</scope>
    <source>
        <strain evidence="6 7">JCM 14547</strain>
    </source>
</reference>
<evidence type="ECO:0000313" key="6">
    <source>
        <dbReference type="EMBL" id="NNH22818.1"/>
    </source>
</evidence>
<dbReference type="InterPro" id="IPR039422">
    <property type="entry name" value="MarR/SlyA-like"/>
</dbReference>
<organism evidence="6 7">
    <name type="scientific">Pseudokineococcus marinus</name>
    <dbReference type="NCBI Taxonomy" id="351215"/>
    <lineage>
        <taxon>Bacteria</taxon>
        <taxon>Bacillati</taxon>
        <taxon>Actinomycetota</taxon>
        <taxon>Actinomycetes</taxon>
        <taxon>Kineosporiales</taxon>
        <taxon>Kineosporiaceae</taxon>
        <taxon>Pseudokineococcus</taxon>
    </lineage>
</organism>
<keyword evidence="2" id="KW-0238">DNA-binding</keyword>
<evidence type="ECO:0000256" key="1">
    <source>
        <dbReference type="ARBA" id="ARBA00023015"/>
    </source>
</evidence>